<comment type="caution">
    <text evidence="2">The sequence shown here is derived from an EMBL/GenBank/DDBJ whole genome shotgun (WGS) entry which is preliminary data.</text>
</comment>
<dbReference type="Pfam" id="PF01042">
    <property type="entry name" value="Ribonuc_L-PSP"/>
    <property type="match status" value="1"/>
</dbReference>
<evidence type="ECO:0000313" key="2">
    <source>
        <dbReference type="EMBL" id="PVU90731.1"/>
    </source>
</evidence>
<keyword evidence="3" id="KW-1185">Reference proteome</keyword>
<evidence type="ECO:0000256" key="1">
    <source>
        <dbReference type="ARBA" id="ARBA00010552"/>
    </source>
</evidence>
<name>A0A2T9YEG5_9FUNG</name>
<dbReference type="EMBL" id="MBFR01000240">
    <property type="protein sequence ID" value="PVU90731.1"/>
    <property type="molecule type" value="Genomic_DNA"/>
</dbReference>
<dbReference type="PANTHER" id="PTHR11803">
    <property type="entry name" value="2-IMINOBUTANOATE/2-IMINOPROPANOATE DEAMINASE RIDA"/>
    <property type="match status" value="1"/>
</dbReference>
<dbReference type="Gene3D" id="3.30.1330.40">
    <property type="entry name" value="RutC-like"/>
    <property type="match status" value="1"/>
</dbReference>
<proteinExistence type="inferred from homology"/>
<dbReference type="InterPro" id="IPR006175">
    <property type="entry name" value="YjgF/YER057c/UK114"/>
</dbReference>
<dbReference type="GO" id="GO:0019239">
    <property type="term" value="F:deaminase activity"/>
    <property type="evidence" value="ECO:0007669"/>
    <property type="project" value="TreeGrafter"/>
</dbReference>
<dbReference type="InterPro" id="IPR006056">
    <property type="entry name" value="RidA"/>
</dbReference>
<reference evidence="2 3" key="1">
    <citation type="journal article" date="2018" name="MBio">
        <title>Comparative Genomics Reveals the Core Gene Toolbox for the Fungus-Insect Symbiosis.</title>
        <authorList>
            <person name="Wang Y."/>
            <person name="Stata M."/>
            <person name="Wang W."/>
            <person name="Stajich J.E."/>
            <person name="White M.M."/>
            <person name="Moncalvo J.M."/>
        </authorList>
    </citation>
    <scope>NUCLEOTIDE SEQUENCE [LARGE SCALE GENOMIC DNA]</scope>
    <source>
        <strain evidence="2 3">SWE-8-4</strain>
    </source>
</reference>
<dbReference type="NCBIfam" id="TIGR00004">
    <property type="entry name" value="Rid family detoxifying hydrolase"/>
    <property type="match status" value="1"/>
</dbReference>
<dbReference type="OrthoDB" id="309640at2759"/>
<dbReference type="FunFam" id="3.30.1330.40:FF:000001">
    <property type="entry name" value="L-PSP family endoribonuclease"/>
    <property type="match status" value="1"/>
</dbReference>
<organism evidence="2 3">
    <name type="scientific">Smittium simulii</name>
    <dbReference type="NCBI Taxonomy" id="133385"/>
    <lineage>
        <taxon>Eukaryota</taxon>
        <taxon>Fungi</taxon>
        <taxon>Fungi incertae sedis</taxon>
        <taxon>Zoopagomycota</taxon>
        <taxon>Kickxellomycotina</taxon>
        <taxon>Harpellomycetes</taxon>
        <taxon>Harpellales</taxon>
        <taxon>Legeriomycetaceae</taxon>
        <taxon>Smittium</taxon>
    </lineage>
</organism>
<comment type="similarity">
    <text evidence="1">Belongs to the RutC family.</text>
</comment>
<protein>
    <submittedName>
        <fullName evidence="2">Uncharacterized protein</fullName>
    </submittedName>
</protein>
<dbReference type="Proteomes" id="UP000245383">
    <property type="component" value="Unassembled WGS sequence"/>
</dbReference>
<dbReference type="STRING" id="133385.A0A2T9YEG5"/>
<dbReference type="SUPFAM" id="SSF55298">
    <property type="entry name" value="YjgF-like"/>
    <property type="match status" value="1"/>
</dbReference>
<gene>
    <name evidence="2" type="ORF">BB561_004749</name>
</gene>
<dbReference type="InterPro" id="IPR019897">
    <property type="entry name" value="RidA_CS"/>
</dbReference>
<evidence type="ECO:0000313" key="3">
    <source>
        <dbReference type="Proteomes" id="UP000245383"/>
    </source>
</evidence>
<dbReference type="CDD" id="cd00448">
    <property type="entry name" value="YjgF_YER057c_UK114_family"/>
    <property type="match status" value="1"/>
</dbReference>
<accession>A0A2T9YEG5</accession>
<dbReference type="InterPro" id="IPR035959">
    <property type="entry name" value="RutC-like_sf"/>
</dbReference>
<dbReference type="PROSITE" id="PS01094">
    <property type="entry name" value="UPF0076"/>
    <property type="match status" value="1"/>
</dbReference>
<dbReference type="GO" id="GO:0005829">
    <property type="term" value="C:cytosol"/>
    <property type="evidence" value="ECO:0007669"/>
    <property type="project" value="TreeGrafter"/>
</dbReference>
<dbReference type="PANTHER" id="PTHR11803:SF58">
    <property type="entry name" value="PROTEIN HMF1-RELATED"/>
    <property type="match status" value="1"/>
</dbReference>
<sequence length="161" mass="17733">MFTIKSFSYCRPGFTKLCKPNSFLFTRNLSNEPKIKEVVVPNTPPHTAPYSKGIIAGGFVFVSGQLAINPKTNTLVDSDIKEQTRLSILSMKQVLEAAGSGLDKVVKTTVLLDDISEWPAMNEEYIKHFGKPAPARAAYEVSKLPFDAKVEIECIALAPKE</sequence>
<dbReference type="AlphaFoldDB" id="A0A2T9YEG5"/>